<dbReference type="AlphaFoldDB" id="A0A3M0K0K1"/>
<dbReference type="PANTHER" id="PTHR33332">
    <property type="entry name" value="REVERSE TRANSCRIPTASE DOMAIN-CONTAINING PROTEIN"/>
    <property type="match status" value="1"/>
</dbReference>
<evidence type="ECO:0008006" key="3">
    <source>
        <dbReference type="Google" id="ProtNLM"/>
    </source>
</evidence>
<accession>A0A3M0K0K1</accession>
<keyword evidence="2" id="KW-1185">Reference proteome</keyword>
<organism evidence="1 2">
    <name type="scientific">Hirundo rustica rustica</name>
    <dbReference type="NCBI Taxonomy" id="333673"/>
    <lineage>
        <taxon>Eukaryota</taxon>
        <taxon>Metazoa</taxon>
        <taxon>Chordata</taxon>
        <taxon>Craniata</taxon>
        <taxon>Vertebrata</taxon>
        <taxon>Euteleostomi</taxon>
        <taxon>Archelosauria</taxon>
        <taxon>Archosauria</taxon>
        <taxon>Dinosauria</taxon>
        <taxon>Saurischia</taxon>
        <taxon>Theropoda</taxon>
        <taxon>Coelurosauria</taxon>
        <taxon>Aves</taxon>
        <taxon>Neognathae</taxon>
        <taxon>Neoaves</taxon>
        <taxon>Telluraves</taxon>
        <taxon>Australaves</taxon>
        <taxon>Passeriformes</taxon>
        <taxon>Sylvioidea</taxon>
        <taxon>Hirundinidae</taxon>
        <taxon>Hirundo</taxon>
    </lineage>
</organism>
<comment type="caution">
    <text evidence="1">The sequence shown here is derived from an EMBL/GenBank/DDBJ whole genome shotgun (WGS) entry which is preliminary data.</text>
</comment>
<evidence type="ECO:0000313" key="1">
    <source>
        <dbReference type="EMBL" id="RMC06752.1"/>
    </source>
</evidence>
<dbReference type="Proteomes" id="UP000269221">
    <property type="component" value="Unassembled WGS sequence"/>
</dbReference>
<dbReference type="STRING" id="333673.A0A3M0K0K1"/>
<name>A0A3M0K0K1_HIRRU</name>
<gene>
    <name evidence="1" type="ORF">DUI87_16198</name>
</gene>
<dbReference type="OrthoDB" id="10056483at2759"/>
<reference evidence="1 2" key="1">
    <citation type="submission" date="2018-07" db="EMBL/GenBank/DDBJ databases">
        <title>A high quality draft genome assembly of the barn swallow (H. rustica rustica).</title>
        <authorList>
            <person name="Formenti G."/>
            <person name="Chiara M."/>
            <person name="Poveda L."/>
            <person name="Francoijs K.-J."/>
            <person name="Bonisoli-Alquati A."/>
            <person name="Canova L."/>
            <person name="Gianfranceschi L."/>
            <person name="Horner D.S."/>
            <person name="Saino N."/>
        </authorList>
    </citation>
    <scope>NUCLEOTIDE SEQUENCE [LARGE SCALE GENOMIC DNA]</scope>
    <source>
        <strain evidence="1">Chelidonia</strain>
        <tissue evidence="1">Blood</tissue>
    </source>
</reference>
<proteinExistence type="predicted"/>
<sequence length="174" mass="18678">MAIRRPCRGTQPLGSILSPVLFKIFINGLDTGLEWILNKFPDDTKQGGAVDALEGLKSLQRDLDKLQAWTITNTMKFSKGKCWILPLGWDNHGCIDRLENERLESSAVERDLGVLLDGKLNMGQQCPGSQEGQACPEGHQAQHRQLGKGGDCPALFGAGAASPPVLGAVLGSTT</sequence>
<evidence type="ECO:0000313" key="2">
    <source>
        <dbReference type="Proteomes" id="UP000269221"/>
    </source>
</evidence>
<protein>
    <recommendedName>
        <fullName evidence="3">Reverse transcriptase domain-containing protein</fullName>
    </recommendedName>
</protein>
<dbReference type="EMBL" id="QRBI01000120">
    <property type="protein sequence ID" value="RMC06752.1"/>
    <property type="molecule type" value="Genomic_DNA"/>
</dbReference>